<sequence length="68" mass="7572">MKIKIIPDKCIACGLCHVHAPEVFDYHDDGIVKFYATDQQQKELPDTSSLRSAVKLCPTGALKILEDI</sequence>
<proteinExistence type="predicted"/>
<dbReference type="InterPro" id="IPR017896">
    <property type="entry name" value="4Fe4S_Fe-S-bd"/>
</dbReference>
<reference evidence="10 11" key="1">
    <citation type="submission" date="2018-09" db="EMBL/GenBank/DDBJ databases">
        <title>Genome sequencing of strain 1JSPR-7.</title>
        <authorList>
            <person name="Heo J."/>
            <person name="Kim S.-J."/>
            <person name="Kwon S.-W."/>
        </authorList>
    </citation>
    <scope>NUCLEOTIDE SEQUENCE [LARGE SCALE GENOMIC DNA]</scope>
    <source>
        <strain evidence="10 11">1JSPR-7</strain>
    </source>
</reference>
<comment type="cofactor">
    <cofactor evidence="1">
        <name>[4Fe-4S] cluster</name>
        <dbReference type="ChEBI" id="CHEBI:49883"/>
    </cofactor>
</comment>
<dbReference type="OrthoDB" id="9801085at2"/>
<evidence type="ECO:0000256" key="4">
    <source>
        <dbReference type="ARBA" id="ARBA00022723"/>
    </source>
</evidence>
<dbReference type="AlphaFoldDB" id="A0A387BA57"/>
<protein>
    <recommendedName>
        <fullName evidence="8">Ferredoxin</fullName>
    </recommendedName>
</protein>
<evidence type="ECO:0000256" key="6">
    <source>
        <dbReference type="ARBA" id="ARBA00023004"/>
    </source>
</evidence>
<comment type="function">
    <text evidence="8">Ferredoxins are iron-sulfur proteins that transfer electrons in a wide variety of metabolic reactions.</text>
</comment>
<evidence type="ECO:0000256" key="2">
    <source>
        <dbReference type="ARBA" id="ARBA00022448"/>
    </source>
</evidence>
<evidence type="ECO:0000256" key="3">
    <source>
        <dbReference type="ARBA" id="ARBA00022485"/>
    </source>
</evidence>
<dbReference type="GO" id="GO:0051539">
    <property type="term" value="F:4 iron, 4 sulfur cluster binding"/>
    <property type="evidence" value="ECO:0007669"/>
    <property type="project" value="UniProtKB-KW"/>
</dbReference>
<dbReference type="GO" id="GO:0009055">
    <property type="term" value="F:electron transfer activity"/>
    <property type="evidence" value="ECO:0007669"/>
    <property type="project" value="UniProtKB-UniRule"/>
</dbReference>
<evidence type="ECO:0000256" key="8">
    <source>
        <dbReference type="RuleBase" id="RU368020"/>
    </source>
</evidence>
<evidence type="ECO:0000256" key="1">
    <source>
        <dbReference type="ARBA" id="ARBA00001966"/>
    </source>
</evidence>
<feature type="domain" description="4Fe-4S ferredoxin-type" evidence="9">
    <location>
        <begin position="1"/>
        <end position="29"/>
    </location>
</feature>
<evidence type="ECO:0000256" key="7">
    <source>
        <dbReference type="ARBA" id="ARBA00023014"/>
    </source>
</evidence>
<dbReference type="InterPro" id="IPR052395">
    <property type="entry name" value="ET_Ferredoxin"/>
</dbReference>
<dbReference type="GO" id="GO:0005506">
    <property type="term" value="F:iron ion binding"/>
    <property type="evidence" value="ECO:0007669"/>
    <property type="project" value="UniProtKB-UniRule"/>
</dbReference>
<keyword evidence="4 8" id="KW-0479">Metal-binding</keyword>
<dbReference type="EMBL" id="CP032627">
    <property type="protein sequence ID" value="AYG00735.1"/>
    <property type="molecule type" value="Genomic_DNA"/>
</dbReference>
<dbReference type="InterPro" id="IPR001080">
    <property type="entry name" value="3Fe4S_ferredoxin"/>
</dbReference>
<keyword evidence="6 8" id="KW-0408">Iron</keyword>
<keyword evidence="5 8" id="KW-0249">Electron transport</keyword>
<keyword evidence="11" id="KW-1185">Reference proteome</keyword>
<accession>A0A387BA57</accession>
<evidence type="ECO:0000256" key="5">
    <source>
        <dbReference type="ARBA" id="ARBA00022982"/>
    </source>
</evidence>
<dbReference type="Proteomes" id="UP000269374">
    <property type="component" value="Chromosome"/>
</dbReference>
<keyword evidence="3" id="KW-0004">4Fe-4S</keyword>
<dbReference type="KEGG" id="lact:D7I46_06305"/>
<dbReference type="Gene3D" id="3.30.70.20">
    <property type="match status" value="1"/>
</dbReference>
<evidence type="ECO:0000259" key="9">
    <source>
        <dbReference type="PROSITE" id="PS51379"/>
    </source>
</evidence>
<dbReference type="RefSeq" id="WP_120772123.1">
    <property type="nucleotide sequence ID" value="NZ_CP032627.1"/>
</dbReference>
<dbReference type="PRINTS" id="PR00352">
    <property type="entry name" value="3FE4SFRDOXIN"/>
</dbReference>
<name>A0A387BA57_9LACT</name>
<keyword evidence="2 8" id="KW-0813">Transport</keyword>
<evidence type="ECO:0000313" key="10">
    <source>
        <dbReference type="EMBL" id="AYG00735.1"/>
    </source>
</evidence>
<evidence type="ECO:0000313" key="11">
    <source>
        <dbReference type="Proteomes" id="UP000269374"/>
    </source>
</evidence>
<dbReference type="PANTHER" id="PTHR39163">
    <property type="entry name" value="FERREDOXIN"/>
    <property type="match status" value="1"/>
</dbReference>
<keyword evidence="7 8" id="KW-0411">Iron-sulfur</keyword>
<dbReference type="Pfam" id="PF13370">
    <property type="entry name" value="Fer4_13"/>
    <property type="match status" value="1"/>
</dbReference>
<dbReference type="SUPFAM" id="SSF54862">
    <property type="entry name" value="4Fe-4S ferredoxins"/>
    <property type="match status" value="1"/>
</dbReference>
<gene>
    <name evidence="10" type="ORF">D7I46_06305</name>
</gene>
<dbReference type="PANTHER" id="PTHR39163:SF1">
    <property type="entry name" value="FERREDOXIN"/>
    <property type="match status" value="1"/>
</dbReference>
<dbReference type="PROSITE" id="PS51379">
    <property type="entry name" value="4FE4S_FER_2"/>
    <property type="match status" value="1"/>
</dbReference>
<organism evidence="10 11">
    <name type="scientific">Lactococcus allomyrinae</name>
    <dbReference type="NCBI Taxonomy" id="2419773"/>
    <lineage>
        <taxon>Bacteria</taxon>
        <taxon>Bacillati</taxon>
        <taxon>Bacillota</taxon>
        <taxon>Bacilli</taxon>
        <taxon>Lactobacillales</taxon>
        <taxon>Streptococcaceae</taxon>
        <taxon>Lactococcus</taxon>
    </lineage>
</organism>